<feature type="domain" description="DUF2779" evidence="1">
    <location>
        <begin position="523"/>
        <end position="667"/>
    </location>
</feature>
<dbReference type="InterPro" id="IPR021301">
    <property type="entry name" value="DUF2779"/>
</dbReference>
<accession>A0A4Y6I6Z5</accession>
<dbReference type="NCBIfam" id="NF045869">
    <property type="entry name" value="UU173_fam"/>
    <property type="match status" value="1"/>
</dbReference>
<evidence type="ECO:0000313" key="2">
    <source>
        <dbReference type="EMBL" id="QDF64969.1"/>
    </source>
</evidence>
<gene>
    <name evidence="2" type="ORF">FIV53_01455</name>
</gene>
<dbReference type="Proteomes" id="UP000315201">
    <property type="component" value="Chromosome"/>
</dbReference>
<dbReference type="Pfam" id="PF11074">
    <property type="entry name" value="DUF2779"/>
    <property type="match status" value="1"/>
</dbReference>
<keyword evidence="3" id="KW-1185">Reference proteome</keyword>
<organism evidence="2 3">
    <name type="scientific">Mycoplasma nasistruthionis</name>
    <dbReference type="NCBI Taxonomy" id="353852"/>
    <lineage>
        <taxon>Bacteria</taxon>
        <taxon>Bacillati</taxon>
        <taxon>Mycoplasmatota</taxon>
        <taxon>Mollicutes</taxon>
        <taxon>Mycoplasmataceae</taxon>
        <taxon>Mycoplasma</taxon>
    </lineage>
</organism>
<dbReference type="AlphaFoldDB" id="A0A4Y6I6Z5"/>
<protein>
    <submittedName>
        <fullName evidence="2">DUF2779 domain-containing protein</fullName>
    </submittedName>
</protein>
<proteinExistence type="predicted"/>
<dbReference type="EMBL" id="CP041147">
    <property type="protein sequence ID" value="QDF64969.1"/>
    <property type="molecule type" value="Genomic_DNA"/>
</dbReference>
<reference evidence="2 3" key="1">
    <citation type="submission" date="2019-06" db="EMBL/GenBank/DDBJ databases">
        <title>Mycoplasma nasistruthionis sp. nov. str Ms03.</title>
        <authorList>
            <person name="Botes A."/>
        </authorList>
    </citation>
    <scope>NUCLEOTIDE SEQUENCE [LARGE SCALE GENOMIC DNA]</scope>
    <source>
        <strain evidence="2 3">Ms03</strain>
    </source>
</reference>
<dbReference type="RefSeq" id="WP_208664987.1">
    <property type="nucleotide sequence ID" value="NZ_CP041147.1"/>
</dbReference>
<evidence type="ECO:0000313" key="3">
    <source>
        <dbReference type="Proteomes" id="UP000315201"/>
    </source>
</evidence>
<evidence type="ECO:0000259" key="1">
    <source>
        <dbReference type="Pfam" id="PF11074"/>
    </source>
</evidence>
<sequence length="853" mass="100015">MQNDKIIIKWSLFKKVFYNNPAMLFKTEELAERIIEKEYFNVWNMPIDAQINTNDIEEFDDDEEQDENIFKTNEKFEKAISSVEVDFVLKDNDTFQTQIKHNVVQQVDLFAEGKETYIHMQVDSYMKYFKDAINWYISKYKVPTQQVAFVKNTASLEDKAFLTQQYFTDPNVRLIVNPHFVYTSDEFGGSKTMDFVANGFLWDKTLQKLVDLSYVTTTKRINYYKFYFIHNVIKSQGIFNGYINNYSLVMINPAAAFLKTIKQGSMQFYEAFAAHPADAKPTKSKATKTLENIRDIDFIARCSGCATLFNYANIFDYNSGYNFFNAISENFIPEISSTKLNKEADIETASPHTLALRLDSNNIDELMKVWRYYDREKLKIDKTFLPKFDNLVKIFQKAYLEFRNEDTLNWNAIKYFYSVEGLKNPSLVDEWLLDRHGNYSSGKNSTSINIPPIYTGVERNILAKYIIGPNFDLYTYKIYSDKEKRDIVSMLNKINRVKNVPNYLNIEALNIIKPLHLRDKRICWYDYEGFMDVYPILDFVAPYAQIINQVSVIVTKNGIEQEKQNIVVDTKNIQLLDLVKIIISVYANKADYYVVYNKSYENARNKDVVKLVNAYTLNKDKDLKYQIFVDQMTELLGKNYKIIFEQMVNHINNNTIDLLDVFKGKSIKTYDETYPHIFEPESGEVSDYSHPENISLFKEGFKSLQILAKNSFKYTIDNLAPHNKVHFLNIQWLKGYSSIKTVEKYITNFDLPLKTKITPYKELVIQKGTMAMEKATLRYCNLIGDQAWNNSQVPELKRYCENDVRAMIMVYELIMYVARLIHPEIDEYEYKLESTDLNYFIDKNTNKLIVKTS</sequence>
<name>A0A4Y6I6Z5_9MOLU</name>